<dbReference type="PANTHER" id="PTHR43477">
    <property type="entry name" value="DIHYDROANTICAPSIN 7-DEHYDROGENASE"/>
    <property type="match status" value="1"/>
</dbReference>
<keyword evidence="5" id="KW-1185">Reference proteome</keyword>
<name>A0AAN9U818_9PEZI</name>
<sequence>MASPSPSPSPSKYNKLAGKNILVVGGTTGIGFCVAEGCIEHGARRVTITGASAASASRAVERLRAAYPSAPADSIAGHACDLSSSHSSDAEANAERVLRQATANGTEKLDHIAFLAGDASGGATPIAELDARAALPPLLAVRVYGALAFAKLAPRYVEMSAASSLALTAGALPDKPLAGRSAVAGVGGAIVALGRSLAVDLAPVRVNVVSPGLVHTERFERMFPVDAEGLEGFLGMAKNNTLVKEVGRPEDTAEAYLYVMKDRFTTGEHIRSNGGVLLV</sequence>
<gene>
    <name evidence="4" type="ORF">SLS62_010722</name>
</gene>
<dbReference type="PRINTS" id="PR00081">
    <property type="entry name" value="GDHRDH"/>
</dbReference>
<comment type="similarity">
    <text evidence="1">Belongs to the short-chain dehydrogenases/reductases (SDR) family.</text>
</comment>
<organism evidence="4 5">
    <name type="scientific">Diatrype stigma</name>
    <dbReference type="NCBI Taxonomy" id="117547"/>
    <lineage>
        <taxon>Eukaryota</taxon>
        <taxon>Fungi</taxon>
        <taxon>Dikarya</taxon>
        <taxon>Ascomycota</taxon>
        <taxon>Pezizomycotina</taxon>
        <taxon>Sordariomycetes</taxon>
        <taxon>Xylariomycetidae</taxon>
        <taxon>Xylariales</taxon>
        <taxon>Diatrypaceae</taxon>
        <taxon>Diatrype</taxon>
    </lineage>
</organism>
<dbReference type="Proteomes" id="UP001320420">
    <property type="component" value="Unassembled WGS sequence"/>
</dbReference>
<dbReference type="AlphaFoldDB" id="A0AAN9U818"/>
<evidence type="ECO:0000256" key="1">
    <source>
        <dbReference type="ARBA" id="ARBA00006484"/>
    </source>
</evidence>
<dbReference type="GO" id="GO:0016491">
    <property type="term" value="F:oxidoreductase activity"/>
    <property type="evidence" value="ECO:0007669"/>
    <property type="project" value="UniProtKB-KW"/>
</dbReference>
<keyword evidence="3" id="KW-0560">Oxidoreductase</keyword>
<protein>
    <submittedName>
        <fullName evidence="4">Uncharacterized protein</fullName>
    </submittedName>
</protein>
<evidence type="ECO:0000256" key="2">
    <source>
        <dbReference type="ARBA" id="ARBA00022857"/>
    </source>
</evidence>
<dbReference type="InterPro" id="IPR036291">
    <property type="entry name" value="NAD(P)-bd_dom_sf"/>
</dbReference>
<dbReference type="Gene3D" id="3.40.50.720">
    <property type="entry name" value="NAD(P)-binding Rossmann-like Domain"/>
    <property type="match status" value="1"/>
</dbReference>
<accession>A0AAN9U818</accession>
<reference evidence="4 5" key="1">
    <citation type="submission" date="2024-02" db="EMBL/GenBank/DDBJ databases">
        <title>De novo assembly and annotation of 12 fungi associated with fruit tree decline syndrome in Ontario, Canada.</title>
        <authorList>
            <person name="Sulman M."/>
            <person name="Ellouze W."/>
            <person name="Ilyukhin E."/>
        </authorList>
    </citation>
    <scope>NUCLEOTIDE SEQUENCE [LARGE SCALE GENOMIC DNA]</scope>
    <source>
        <strain evidence="4 5">M11/M66-122</strain>
    </source>
</reference>
<proteinExistence type="inferred from homology"/>
<dbReference type="InterPro" id="IPR002347">
    <property type="entry name" value="SDR_fam"/>
</dbReference>
<dbReference type="SUPFAM" id="SSF51735">
    <property type="entry name" value="NAD(P)-binding Rossmann-fold domains"/>
    <property type="match status" value="1"/>
</dbReference>
<dbReference type="Pfam" id="PF23441">
    <property type="entry name" value="SDR"/>
    <property type="match status" value="1"/>
</dbReference>
<evidence type="ECO:0000313" key="5">
    <source>
        <dbReference type="Proteomes" id="UP001320420"/>
    </source>
</evidence>
<dbReference type="InterPro" id="IPR057571">
    <property type="entry name" value="SDR_PhqE-like"/>
</dbReference>
<dbReference type="EMBL" id="JAKJXP020000142">
    <property type="protein sequence ID" value="KAK7742414.1"/>
    <property type="molecule type" value="Genomic_DNA"/>
</dbReference>
<evidence type="ECO:0000313" key="4">
    <source>
        <dbReference type="EMBL" id="KAK7742414.1"/>
    </source>
</evidence>
<dbReference type="InterPro" id="IPR051122">
    <property type="entry name" value="SDR_DHRS6-like"/>
</dbReference>
<evidence type="ECO:0000256" key="3">
    <source>
        <dbReference type="ARBA" id="ARBA00023002"/>
    </source>
</evidence>
<dbReference type="PANTHER" id="PTHR43477:SF1">
    <property type="entry name" value="DIHYDROANTICAPSIN 7-DEHYDROGENASE"/>
    <property type="match status" value="1"/>
</dbReference>
<comment type="caution">
    <text evidence="4">The sequence shown here is derived from an EMBL/GenBank/DDBJ whole genome shotgun (WGS) entry which is preliminary data.</text>
</comment>
<keyword evidence="2" id="KW-0521">NADP</keyword>